<dbReference type="RefSeq" id="WP_236118104.1">
    <property type="nucleotide sequence ID" value="NZ_JAKGSI010000002.1"/>
</dbReference>
<accession>A0A9X1TYW6</accession>
<dbReference type="AlphaFoldDB" id="A0A9X1TYW6"/>
<comment type="similarity">
    <text evidence="5">Belongs to the SepF family.</text>
</comment>
<keyword evidence="8" id="KW-1185">Reference proteome</keyword>
<evidence type="ECO:0000256" key="3">
    <source>
        <dbReference type="ARBA" id="ARBA00023306"/>
    </source>
</evidence>
<protein>
    <recommendedName>
        <fullName evidence="5">Cell division protein SepF</fullName>
    </recommendedName>
</protein>
<dbReference type="InterPro" id="IPR007561">
    <property type="entry name" value="Cell_div_SepF/SepF-rel"/>
</dbReference>
<comment type="subcellular location">
    <subcellularLocation>
        <location evidence="5">Cytoplasm</location>
    </subcellularLocation>
    <text evidence="5">Localizes to the division site, in a FtsZ-dependent manner.</text>
</comment>
<comment type="caution">
    <text evidence="7">The sequence shown here is derived from an EMBL/GenBank/DDBJ whole genome shotgun (WGS) entry which is preliminary data.</text>
</comment>
<keyword evidence="3 5" id="KW-0131">Cell cycle</keyword>
<dbReference type="Gene3D" id="3.30.110.150">
    <property type="entry name" value="SepF-like protein"/>
    <property type="match status" value="1"/>
</dbReference>
<dbReference type="EMBL" id="JAKGSI010000002">
    <property type="protein sequence ID" value="MCF4006291.1"/>
    <property type="molecule type" value="Genomic_DNA"/>
</dbReference>
<comment type="subunit">
    <text evidence="5">Homodimer. Interacts with FtsZ.</text>
</comment>
<evidence type="ECO:0000256" key="6">
    <source>
        <dbReference type="SAM" id="MobiDB-lite"/>
    </source>
</evidence>
<keyword evidence="1 5" id="KW-0132">Cell division</keyword>
<proteinExistence type="inferred from homology"/>
<dbReference type="Pfam" id="PF04472">
    <property type="entry name" value="SepF"/>
    <property type="match status" value="1"/>
</dbReference>
<dbReference type="HAMAP" id="MF_01197">
    <property type="entry name" value="SepF"/>
    <property type="match status" value="1"/>
</dbReference>
<dbReference type="InterPro" id="IPR038594">
    <property type="entry name" value="SepF-like_sf"/>
</dbReference>
<evidence type="ECO:0000313" key="8">
    <source>
        <dbReference type="Proteomes" id="UP001139336"/>
    </source>
</evidence>
<evidence type="ECO:0000256" key="2">
    <source>
        <dbReference type="ARBA" id="ARBA00023210"/>
    </source>
</evidence>
<evidence type="ECO:0000256" key="5">
    <source>
        <dbReference type="HAMAP-Rule" id="MF_01197"/>
    </source>
</evidence>
<evidence type="ECO:0000313" key="7">
    <source>
        <dbReference type="EMBL" id="MCF4006291.1"/>
    </source>
</evidence>
<dbReference type="PANTHER" id="PTHR35798">
    <property type="entry name" value="CELL DIVISION PROTEIN SEPF"/>
    <property type="match status" value="1"/>
</dbReference>
<sequence length="147" mass="16580">MSFIKSTKEFFGLGPTAVDVDDPYYDDDPHYGRAEESLGYGARREHDYEPAPRAAEPRSYTPSVLAVELHSYTEASRIGEPFRDGDAIVFDLTRMEHSEAKRVIDFAAGLCFGLRGQMKKLDRLVFAIIPEGATISTYELDRALRLR</sequence>
<feature type="region of interest" description="Disordered" evidence="6">
    <location>
        <begin position="36"/>
        <end position="59"/>
    </location>
</feature>
<keyword evidence="2 5" id="KW-0717">Septation</keyword>
<dbReference type="GO" id="GO:0005737">
    <property type="term" value="C:cytoplasm"/>
    <property type="evidence" value="ECO:0007669"/>
    <property type="project" value="UniProtKB-SubCell"/>
</dbReference>
<dbReference type="InterPro" id="IPR023052">
    <property type="entry name" value="Cell_div_SepF"/>
</dbReference>
<dbReference type="Proteomes" id="UP001139336">
    <property type="component" value="Unassembled WGS sequence"/>
</dbReference>
<name>A0A9X1TYW6_9CORY</name>
<gene>
    <name evidence="5" type="primary">sepF</name>
    <name evidence="7" type="ORF">L1O03_03740</name>
</gene>
<keyword evidence="5" id="KW-0963">Cytoplasm</keyword>
<evidence type="ECO:0000256" key="4">
    <source>
        <dbReference type="ARBA" id="ARBA00044936"/>
    </source>
</evidence>
<feature type="compositionally biased region" description="Basic and acidic residues" evidence="6">
    <location>
        <begin position="36"/>
        <end position="50"/>
    </location>
</feature>
<comment type="function">
    <text evidence="4 5">Cell division protein that is part of the divisome complex and is recruited early to the Z-ring. Probably stimulates Z-ring formation, perhaps through the cross-linking of FtsZ protofilaments. Its function overlaps with FtsA.</text>
</comment>
<organism evidence="7 8">
    <name type="scientific">Corynebacterium uropygiale</name>
    <dbReference type="NCBI Taxonomy" id="1775911"/>
    <lineage>
        <taxon>Bacteria</taxon>
        <taxon>Bacillati</taxon>
        <taxon>Actinomycetota</taxon>
        <taxon>Actinomycetes</taxon>
        <taxon>Mycobacteriales</taxon>
        <taxon>Corynebacteriaceae</taxon>
        <taxon>Corynebacterium</taxon>
    </lineage>
</organism>
<dbReference type="PANTHER" id="PTHR35798:SF1">
    <property type="entry name" value="CELL DIVISION PROTEIN SEPF"/>
    <property type="match status" value="1"/>
</dbReference>
<reference evidence="7" key="1">
    <citation type="submission" date="2022-01" db="EMBL/GenBank/DDBJ databases">
        <title>Corynebacterium sp. nov isolated from isolated from the feces of the greater white-fronted geese (Anser albifrons) at Poyang Lake, PR China.</title>
        <authorList>
            <person name="Liu Q."/>
        </authorList>
    </citation>
    <scope>NUCLEOTIDE SEQUENCE</scope>
    <source>
        <strain evidence="7">JCM 32435</strain>
    </source>
</reference>
<evidence type="ECO:0000256" key="1">
    <source>
        <dbReference type="ARBA" id="ARBA00022618"/>
    </source>
</evidence>
<dbReference type="GO" id="GO:0000917">
    <property type="term" value="P:division septum assembly"/>
    <property type="evidence" value="ECO:0007669"/>
    <property type="project" value="UniProtKB-KW"/>
</dbReference>
<dbReference type="GO" id="GO:0043093">
    <property type="term" value="P:FtsZ-dependent cytokinesis"/>
    <property type="evidence" value="ECO:0007669"/>
    <property type="project" value="UniProtKB-UniRule"/>
</dbReference>